<reference evidence="1 2" key="1">
    <citation type="submission" date="2020-08" db="EMBL/GenBank/DDBJ databases">
        <authorList>
            <person name="Mo P."/>
        </authorList>
    </citation>
    <scope>NUCLEOTIDE SEQUENCE [LARGE SCALE GENOMIC DNA]</scope>
    <source>
        <strain evidence="1 2">CGMCC 4.1532</strain>
    </source>
</reference>
<dbReference type="KEGG" id="ppel:H6H00_26830"/>
<accession>A0A7G7MFW9</accession>
<dbReference type="AlphaFoldDB" id="A0A7G7MFW9"/>
<gene>
    <name evidence="1" type="ORF">H6H00_26830</name>
</gene>
<evidence type="ECO:0000313" key="2">
    <source>
        <dbReference type="Proteomes" id="UP000515728"/>
    </source>
</evidence>
<proteinExistence type="predicted"/>
<name>A0A7G7MFW9_9PSEU</name>
<protein>
    <submittedName>
        <fullName evidence="1">Uncharacterized protein</fullName>
    </submittedName>
</protein>
<dbReference type="EMBL" id="CP060131">
    <property type="protein sequence ID" value="QNG51680.1"/>
    <property type="molecule type" value="Genomic_DNA"/>
</dbReference>
<dbReference type="RefSeq" id="WP_185718434.1">
    <property type="nucleotide sequence ID" value="NZ_BAAAWI010000001.1"/>
</dbReference>
<keyword evidence="2" id="KW-1185">Reference proteome</keyword>
<sequence>MSGDAAGSGPILQLTDVVSTELVTALKEHTQAMKDLTGKLDMHADQMKRLADAAEDGLFQK</sequence>
<dbReference type="Proteomes" id="UP000515728">
    <property type="component" value="Chromosome"/>
</dbReference>
<evidence type="ECO:0000313" key="1">
    <source>
        <dbReference type="EMBL" id="QNG51680.1"/>
    </source>
</evidence>
<organism evidence="1 2">
    <name type="scientific">Pseudonocardia petroleophila</name>
    <dbReference type="NCBI Taxonomy" id="37331"/>
    <lineage>
        <taxon>Bacteria</taxon>
        <taxon>Bacillati</taxon>
        <taxon>Actinomycetota</taxon>
        <taxon>Actinomycetes</taxon>
        <taxon>Pseudonocardiales</taxon>
        <taxon>Pseudonocardiaceae</taxon>
        <taxon>Pseudonocardia</taxon>
    </lineage>
</organism>